<evidence type="ECO:0000313" key="5">
    <source>
        <dbReference type="Proteomes" id="UP000807342"/>
    </source>
</evidence>
<evidence type="ECO:0000256" key="2">
    <source>
        <dbReference type="SAM" id="MobiDB-lite"/>
    </source>
</evidence>
<evidence type="ECO:0000313" key="4">
    <source>
        <dbReference type="EMBL" id="KAF9451421.1"/>
    </source>
</evidence>
<evidence type="ECO:0000259" key="3">
    <source>
        <dbReference type="Pfam" id="PF24883"/>
    </source>
</evidence>
<feature type="region of interest" description="Disordered" evidence="2">
    <location>
        <begin position="17"/>
        <end position="50"/>
    </location>
</feature>
<feature type="compositionally biased region" description="Polar residues" evidence="2">
    <location>
        <begin position="17"/>
        <end position="28"/>
    </location>
</feature>
<dbReference type="EMBL" id="MU151085">
    <property type="protein sequence ID" value="KAF9451421.1"/>
    <property type="molecule type" value="Genomic_DNA"/>
</dbReference>
<name>A0A9P5XKJ4_9AGAR</name>
<keyword evidence="1" id="KW-0677">Repeat</keyword>
<gene>
    <name evidence="4" type="ORF">P691DRAFT_757255</name>
</gene>
<reference evidence="4" key="1">
    <citation type="submission" date="2020-11" db="EMBL/GenBank/DDBJ databases">
        <authorList>
            <consortium name="DOE Joint Genome Institute"/>
            <person name="Ahrendt S."/>
            <person name="Riley R."/>
            <person name="Andreopoulos W."/>
            <person name="Labutti K."/>
            <person name="Pangilinan J."/>
            <person name="Ruiz-Duenas F.J."/>
            <person name="Barrasa J.M."/>
            <person name="Sanchez-Garcia M."/>
            <person name="Camarero S."/>
            <person name="Miyauchi S."/>
            <person name="Serrano A."/>
            <person name="Linde D."/>
            <person name="Babiker R."/>
            <person name="Drula E."/>
            <person name="Ayuso-Fernandez I."/>
            <person name="Pacheco R."/>
            <person name="Padilla G."/>
            <person name="Ferreira P."/>
            <person name="Barriuso J."/>
            <person name="Kellner H."/>
            <person name="Castanera R."/>
            <person name="Alfaro M."/>
            <person name="Ramirez L."/>
            <person name="Pisabarro A.G."/>
            <person name="Kuo A."/>
            <person name="Tritt A."/>
            <person name="Lipzen A."/>
            <person name="He G."/>
            <person name="Yan M."/>
            <person name="Ng V."/>
            <person name="Cullen D."/>
            <person name="Martin F."/>
            <person name="Rosso M.-N."/>
            <person name="Henrissat B."/>
            <person name="Hibbett D."/>
            <person name="Martinez A.T."/>
            <person name="Grigoriev I.V."/>
        </authorList>
    </citation>
    <scope>NUCLEOTIDE SEQUENCE</scope>
    <source>
        <strain evidence="4">MF-IS2</strain>
    </source>
</reference>
<keyword evidence="5" id="KW-1185">Reference proteome</keyword>
<accession>A0A9P5XKJ4</accession>
<organism evidence="4 5">
    <name type="scientific">Macrolepiota fuliginosa MF-IS2</name>
    <dbReference type="NCBI Taxonomy" id="1400762"/>
    <lineage>
        <taxon>Eukaryota</taxon>
        <taxon>Fungi</taxon>
        <taxon>Dikarya</taxon>
        <taxon>Basidiomycota</taxon>
        <taxon>Agaricomycotina</taxon>
        <taxon>Agaricomycetes</taxon>
        <taxon>Agaricomycetidae</taxon>
        <taxon>Agaricales</taxon>
        <taxon>Agaricineae</taxon>
        <taxon>Agaricaceae</taxon>
        <taxon>Macrolepiota</taxon>
    </lineage>
</organism>
<dbReference type="Pfam" id="PF24883">
    <property type="entry name" value="NPHP3_N"/>
    <property type="match status" value="1"/>
</dbReference>
<dbReference type="Gene3D" id="3.40.50.300">
    <property type="entry name" value="P-loop containing nucleotide triphosphate hydrolases"/>
    <property type="match status" value="1"/>
</dbReference>
<dbReference type="OrthoDB" id="5106486at2759"/>
<comment type="caution">
    <text evidence="4">The sequence shown here is derived from an EMBL/GenBank/DDBJ whole genome shotgun (WGS) entry which is preliminary data.</text>
</comment>
<dbReference type="InterPro" id="IPR027417">
    <property type="entry name" value="P-loop_NTPase"/>
</dbReference>
<protein>
    <recommendedName>
        <fullName evidence="3">Nephrocystin 3-like N-terminal domain-containing protein</fullName>
    </recommendedName>
</protein>
<evidence type="ECO:0000256" key="1">
    <source>
        <dbReference type="ARBA" id="ARBA00022737"/>
    </source>
</evidence>
<dbReference type="AlphaFoldDB" id="A0A9P5XKJ4"/>
<proteinExistence type="predicted"/>
<feature type="domain" description="Nephrocystin 3-like N-terminal" evidence="3">
    <location>
        <begin position="121"/>
        <end position="229"/>
    </location>
</feature>
<dbReference type="InterPro" id="IPR056884">
    <property type="entry name" value="NPHP3-like_N"/>
</dbReference>
<sequence>MVCNICAGVWPWSTISRFGTPQPDSTKNGPRGPHTPISARATHNDTPPNRHSEAVNDFGILWYLLLTPSRAPPSMGAINNNVPTDISLANGQAGIDILLEAPPLMTLLPAIMPLAVADDRLHLFWVKGPTGAGNSAIIQIYIEKLKELGKLGAMFFFSVNGMDNAAQFTPNIVYQLSVEFSDSRDLALLVEPLQELENAGEGIGRRVAILVDGFDECNSTGAQPRIIEIVGTAACDGVTPCF</sequence>
<dbReference type="Proteomes" id="UP000807342">
    <property type="component" value="Unassembled WGS sequence"/>
</dbReference>